<dbReference type="GO" id="GO:0016055">
    <property type="term" value="P:Wnt signaling pathway"/>
    <property type="evidence" value="ECO:0007669"/>
    <property type="project" value="InterPro"/>
</dbReference>
<dbReference type="GO" id="GO:0006511">
    <property type="term" value="P:ubiquitin-dependent protein catabolic process"/>
    <property type="evidence" value="ECO:0007669"/>
    <property type="project" value="UniProtKB-UniRule"/>
</dbReference>
<evidence type="ECO:0000256" key="3">
    <source>
        <dbReference type="ARBA" id="ARBA00022833"/>
    </source>
</evidence>
<dbReference type="GO" id="GO:0008270">
    <property type="term" value="F:zinc ion binding"/>
    <property type="evidence" value="ECO:0007669"/>
    <property type="project" value="UniProtKB-UniRule"/>
</dbReference>
<dbReference type="GO" id="GO:0072572">
    <property type="term" value="F:poly-ADP-D-ribose binding"/>
    <property type="evidence" value="ECO:0007669"/>
    <property type="project" value="UniProtKB-UniRule"/>
</dbReference>
<dbReference type="SMART" id="SM00184">
    <property type="entry name" value="RING"/>
    <property type="match status" value="1"/>
</dbReference>
<dbReference type="Ensembl" id="ENSSPAT00000015690.1">
    <property type="protein sequence ID" value="ENSSPAP00000015441.1"/>
    <property type="gene ID" value="ENSSPAG00000011646.1"/>
</dbReference>
<dbReference type="GeneTree" id="ENSGT00980000199531"/>
<dbReference type="PROSITE" id="PS00518">
    <property type="entry name" value="ZF_RING_1"/>
    <property type="match status" value="1"/>
</dbReference>
<proteinExistence type="predicted"/>
<keyword evidence="1 5" id="KW-0479">Metal-binding</keyword>
<dbReference type="InterPro" id="IPR017907">
    <property type="entry name" value="Znf_RING_CS"/>
</dbReference>
<dbReference type="PANTHER" id="PTHR13417:SF2">
    <property type="entry name" value="E3 UBIQUITIN-PROTEIN LIGASE RNF146"/>
    <property type="match status" value="1"/>
</dbReference>
<comment type="PTM">
    <text evidence="5">Ubiquitinated; autoubiquitinated.</text>
</comment>
<evidence type="ECO:0000256" key="1">
    <source>
        <dbReference type="ARBA" id="ARBA00022723"/>
    </source>
</evidence>
<dbReference type="Gene3D" id="3.30.40.10">
    <property type="entry name" value="Zinc/RING finger domain, C3HC4 (zinc finger)"/>
    <property type="match status" value="1"/>
</dbReference>
<evidence type="ECO:0000256" key="6">
    <source>
        <dbReference type="SAM" id="SignalP"/>
    </source>
</evidence>
<sequence>SAALNLFSLTLHTCPLRFGLQCGVCMREPQEPVELPCHHIYCLTCIKASLDAGQTSCPSCRQQLPNDFQPHVSEDTR</sequence>
<dbReference type="InterPro" id="IPR033509">
    <property type="entry name" value="RNF146"/>
</dbReference>
<feature type="chain" id="PRO_5017390455" description="E3 ubiquitin-protein ligase" evidence="6">
    <location>
        <begin position="20"/>
        <end position="77"/>
    </location>
</feature>
<dbReference type="Pfam" id="PF13920">
    <property type="entry name" value="zf-C3HC4_3"/>
    <property type="match status" value="1"/>
</dbReference>
<comment type="subcellular location">
    <subcellularLocation>
        <location evidence="5">Cytoplasm</location>
        <location evidence="5">Cytosol</location>
    </subcellularLocation>
</comment>
<comment type="pathway">
    <text evidence="5">Protein modification; protein ubiquitination.</text>
</comment>
<evidence type="ECO:0000256" key="4">
    <source>
        <dbReference type="PROSITE-ProRule" id="PRU00175"/>
    </source>
</evidence>
<keyword evidence="6" id="KW-0732">Signal</keyword>
<dbReference type="GO" id="GO:0061630">
    <property type="term" value="F:ubiquitin protein ligase activity"/>
    <property type="evidence" value="ECO:0007669"/>
    <property type="project" value="UniProtKB-UniRule"/>
</dbReference>
<evidence type="ECO:0000313" key="8">
    <source>
        <dbReference type="Ensembl" id="ENSSPAP00000015441.1"/>
    </source>
</evidence>
<dbReference type="PANTHER" id="PTHR13417">
    <property type="entry name" value="E3 UBIQUITIN-PROTEIN LIGASE RNF146"/>
    <property type="match status" value="1"/>
</dbReference>
<keyword evidence="5" id="KW-0963">Cytoplasm</keyword>
<accession>A0A3B5A571</accession>
<feature type="domain" description="RING-type" evidence="7">
    <location>
        <begin position="22"/>
        <end position="61"/>
    </location>
</feature>
<dbReference type="GO" id="GO:0005829">
    <property type="term" value="C:cytosol"/>
    <property type="evidence" value="ECO:0007669"/>
    <property type="project" value="UniProtKB-SubCell"/>
</dbReference>
<dbReference type="InterPro" id="IPR013083">
    <property type="entry name" value="Znf_RING/FYVE/PHD"/>
</dbReference>
<dbReference type="GO" id="GO:0005634">
    <property type="term" value="C:nucleus"/>
    <property type="evidence" value="ECO:0007669"/>
    <property type="project" value="TreeGrafter"/>
</dbReference>
<keyword evidence="3 5" id="KW-0862">Zinc</keyword>
<comment type="catalytic activity">
    <reaction evidence="5">
        <text>S-ubiquitinyl-[E2 ubiquitin-conjugating enzyme]-L-cysteine + [acceptor protein]-L-lysine = [E2 ubiquitin-conjugating enzyme]-L-cysteine + N(6)-ubiquitinyl-[acceptor protein]-L-lysine.</text>
        <dbReference type="EC" id="2.3.2.27"/>
    </reaction>
</comment>
<comment type="function">
    <text evidence="5">E3 ubiquitin-protein ligase that specifically binds poly-ADP-ribosylated proteins and mediates their ubiquitination and subsequent degradation.</text>
</comment>
<dbReference type="STRING" id="144197.ENSSPAP00000015441"/>
<keyword evidence="2 4" id="KW-0863">Zinc-finger</keyword>
<protein>
    <recommendedName>
        <fullName evidence="5">E3 ubiquitin-protein ligase</fullName>
        <ecNumber evidence="5">2.3.2.27</ecNumber>
    </recommendedName>
</protein>
<name>A0A3B5A571_9TELE</name>
<dbReference type="PROSITE" id="PS50089">
    <property type="entry name" value="ZF_RING_2"/>
    <property type="match status" value="1"/>
</dbReference>
<evidence type="ECO:0000259" key="7">
    <source>
        <dbReference type="PROSITE" id="PS50089"/>
    </source>
</evidence>
<organism evidence="8">
    <name type="scientific">Stegastes partitus</name>
    <name type="common">bicolor damselfish</name>
    <dbReference type="NCBI Taxonomy" id="144197"/>
    <lineage>
        <taxon>Eukaryota</taxon>
        <taxon>Metazoa</taxon>
        <taxon>Chordata</taxon>
        <taxon>Craniata</taxon>
        <taxon>Vertebrata</taxon>
        <taxon>Euteleostomi</taxon>
        <taxon>Actinopterygii</taxon>
        <taxon>Neopterygii</taxon>
        <taxon>Teleostei</taxon>
        <taxon>Neoteleostei</taxon>
        <taxon>Acanthomorphata</taxon>
        <taxon>Ovalentaria</taxon>
        <taxon>Pomacentridae</taxon>
        <taxon>Stegastes</taxon>
    </lineage>
</organism>
<keyword evidence="5" id="KW-0808">Transferase</keyword>
<reference evidence="8" key="1">
    <citation type="submission" date="2023-09" db="UniProtKB">
        <authorList>
            <consortium name="Ensembl"/>
        </authorList>
    </citation>
    <scope>IDENTIFICATION</scope>
</reference>
<dbReference type="SUPFAM" id="SSF57850">
    <property type="entry name" value="RING/U-box"/>
    <property type="match status" value="1"/>
</dbReference>
<dbReference type="InterPro" id="IPR001841">
    <property type="entry name" value="Znf_RING"/>
</dbReference>
<evidence type="ECO:0000256" key="5">
    <source>
        <dbReference type="RuleBase" id="RU367115"/>
    </source>
</evidence>
<dbReference type="GO" id="GO:0051865">
    <property type="term" value="P:protein autoubiquitination"/>
    <property type="evidence" value="ECO:0007669"/>
    <property type="project" value="UniProtKB-UniRule"/>
</dbReference>
<dbReference type="AlphaFoldDB" id="A0A3B5A571"/>
<dbReference type="EC" id="2.3.2.27" evidence="5"/>
<keyword evidence="5" id="KW-0833">Ubl conjugation pathway</keyword>
<feature type="signal peptide" evidence="6">
    <location>
        <begin position="1"/>
        <end position="19"/>
    </location>
</feature>
<evidence type="ECO:0000256" key="2">
    <source>
        <dbReference type="ARBA" id="ARBA00022771"/>
    </source>
</evidence>